<dbReference type="RefSeq" id="WP_184155882.1">
    <property type="nucleotide sequence ID" value="NZ_JACHKA010000001.1"/>
</dbReference>
<protein>
    <submittedName>
        <fullName evidence="1">Uncharacterized protein</fullName>
    </submittedName>
</protein>
<sequence>MKTKRALIIYDPAIVKGWTTAVSVSVDYIFRQALQGRDYPRERGILSIEDVPADESLEEAEARAERRGYAEAERDIMAWLRRIGKPNTASAIYDGAHRMVTLPVMTLDELDALDRAQRTGETKAP</sequence>
<dbReference type="Proteomes" id="UP001138540">
    <property type="component" value="Unassembled WGS sequence"/>
</dbReference>
<evidence type="ECO:0000313" key="1">
    <source>
        <dbReference type="EMBL" id="MBB5987389.1"/>
    </source>
</evidence>
<proteinExistence type="predicted"/>
<organism evidence="1 2">
    <name type="scientific">Sphingobium lignivorans</name>
    <dbReference type="NCBI Taxonomy" id="2735886"/>
    <lineage>
        <taxon>Bacteria</taxon>
        <taxon>Pseudomonadati</taxon>
        <taxon>Pseudomonadota</taxon>
        <taxon>Alphaproteobacteria</taxon>
        <taxon>Sphingomonadales</taxon>
        <taxon>Sphingomonadaceae</taxon>
        <taxon>Sphingobium</taxon>
    </lineage>
</organism>
<evidence type="ECO:0000313" key="2">
    <source>
        <dbReference type="Proteomes" id="UP001138540"/>
    </source>
</evidence>
<comment type="caution">
    <text evidence="1">The sequence shown here is derived from an EMBL/GenBank/DDBJ whole genome shotgun (WGS) entry which is preliminary data.</text>
</comment>
<keyword evidence="2" id="KW-1185">Reference proteome</keyword>
<reference evidence="1 2" key="1">
    <citation type="submission" date="2020-08" db="EMBL/GenBank/DDBJ databases">
        <title>Exploring microbial biodiversity for novel pathways involved in the catabolism of aromatic compounds derived from lignin.</title>
        <authorList>
            <person name="Elkins J."/>
        </authorList>
    </citation>
    <scope>NUCLEOTIDE SEQUENCE [LARGE SCALE GENOMIC DNA]</scope>
    <source>
        <strain evidence="1 2">B1D3A</strain>
    </source>
</reference>
<dbReference type="EMBL" id="JACHKA010000001">
    <property type="protein sequence ID" value="MBB5987389.1"/>
    <property type="molecule type" value="Genomic_DNA"/>
</dbReference>
<gene>
    <name evidence="1" type="ORF">HNP60_003363</name>
</gene>
<accession>A0ABR6NJD3</accession>
<name>A0ABR6NJD3_9SPHN</name>